<dbReference type="EMBL" id="LAZR01025626">
    <property type="protein sequence ID" value="KKL71330.1"/>
    <property type="molecule type" value="Genomic_DNA"/>
</dbReference>
<keyword evidence="1" id="KW-1133">Transmembrane helix</keyword>
<comment type="caution">
    <text evidence="2">The sequence shown here is derived from an EMBL/GenBank/DDBJ whole genome shotgun (WGS) entry which is preliminary data.</text>
</comment>
<feature type="transmembrane region" description="Helical" evidence="1">
    <location>
        <begin position="21"/>
        <end position="39"/>
    </location>
</feature>
<keyword evidence="1" id="KW-0812">Transmembrane</keyword>
<gene>
    <name evidence="2" type="ORF">LCGC14_2096020</name>
</gene>
<evidence type="ECO:0000313" key="2">
    <source>
        <dbReference type="EMBL" id="KKL71330.1"/>
    </source>
</evidence>
<accession>A0A0F9GPK0</accession>
<reference evidence="2" key="1">
    <citation type="journal article" date="2015" name="Nature">
        <title>Complex archaea that bridge the gap between prokaryotes and eukaryotes.</title>
        <authorList>
            <person name="Spang A."/>
            <person name="Saw J.H."/>
            <person name="Jorgensen S.L."/>
            <person name="Zaremba-Niedzwiedzka K."/>
            <person name="Martijn J."/>
            <person name="Lind A.E."/>
            <person name="van Eijk R."/>
            <person name="Schleper C."/>
            <person name="Guy L."/>
            <person name="Ettema T.J."/>
        </authorList>
    </citation>
    <scope>NUCLEOTIDE SEQUENCE</scope>
</reference>
<keyword evidence="1" id="KW-0472">Membrane</keyword>
<organism evidence="2">
    <name type="scientific">marine sediment metagenome</name>
    <dbReference type="NCBI Taxonomy" id="412755"/>
    <lineage>
        <taxon>unclassified sequences</taxon>
        <taxon>metagenomes</taxon>
        <taxon>ecological metagenomes</taxon>
    </lineage>
</organism>
<protein>
    <submittedName>
        <fullName evidence="2">Uncharacterized protein</fullName>
    </submittedName>
</protein>
<dbReference type="AlphaFoldDB" id="A0A0F9GPK0"/>
<name>A0A0F9GPK0_9ZZZZ</name>
<evidence type="ECO:0000256" key="1">
    <source>
        <dbReference type="SAM" id="Phobius"/>
    </source>
</evidence>
<proteinExistence type="predicted"/>
<sequence length="99" mass="11009">MPDAEEAVREGLNAWGRGKKHGVPISIFLVILIAAIYAVSWGTDKEHRIGSLEKNYETLSETVATIEKGETPYQQWQEAAVYAISKKVGARTPPRNRGR</sequence>